<keyword evidence="3" id="KW-1185">Reference proteome</keyword>
<reference evidence="2 3" key="1">
    <citation type="submission" date="2024-01" db="EMBL/GenBank/DDBJ databases">
        <title>The genomes of 5 underutilized Papilionoideae crops provide insights into root nodulation and disease resistance.</title>
        <authorList>
            <person name="Yuan L."/>
        </authorList>
    </citation>
    <scope>NUCLEOTIDE SEQUENCE [LARGE SCALE GENOMIC DNA]</scope>
    <source>
        <strain evidence="2">LY-2023</strain>
        <tissue evidence="2">Leaf</tissue>
    </source>
</reference>
<gene>
    <name evidence="2" type="ORF">RJT34_25375</name>
</gene>
<evidence type="ECO:0000313" key="2">
    <source>
        <dbReference type="EMBL" id="KAK7280312.1"/>
    </source>
</evidence>
<dbReference type="EMBL" id="JAYKXN010000006">
    <property type="protein sequence ID" value="KAK7280312.1"/>
    <property type="molecule type" value="Genomic_DNA"/>
</dbReference>
<accession>A0AAN9IIF7</accession>
<sequence length="229" mass="25495">MLQHGRTRREGTVVRETLKTDRHQDFACFLHAKLLSKLHSVAIGLVKTFPRGSPTPLSFVRAKVIISIEGGYSRTIEVSFEEGKNDHGSRNPKKSKRGGVLSLGNLPNQLAAVKTSMTIKKGKSLIETLSWEKRRVLQALPKKKEMNESKNGLYLRGKESVSLYNFLQGPILEPIQKPCEDSGWVQGNLDLPSKNKPPDIRGGRNTNPVMTPGLVEDKNSQNMDIVFVP</sequence>
<organism evidence="2 3">
    <name type="scientific">Clitoria ternatea</name>
    <name type="common">Butterfly pea</name>
    <dbReference type="NCBI Taxonomy" id="43366"/>
    <lineage>
        <taxon>Eukaryota</taxon>
        <taxon>Viridiplantae</taxon>
        <taxon>Streptophyta</taxon>
        <taxon>Embryophyta</taxon>
        <taxon>Tracheophyta</taxon>
        <taxon>Spermatophyta</taxon>
        <taxon>Magnoliopsida</taxon>
        <taxon>eudicotyledons</taxon>
        <taxon>Gunneridae</taxon>
        <taxon>Pentapetalae</taxon>
        <taxon>rosids</taxon>
        <taxon>fabids</taxon>
        <taxon>Fabales</taxon>
        <taxon>Fabaceae</taxon>
        <taxon>Papilionoideae</taxon>
        <taxon>50 kb inversion clade</taxon>
        <taxon>NPAAA clade</taxon>
        <taxon>indigoferoid/millettioid clade</taxon>
        <taxon>Phaseoleae</taxon>
        <taxon>Clitoria</taxon>
    </lineage>
</organism>
<evidence type="ECO:0000256" key="1">
    <source>
        <dbReference type="SAM" id="MobiDB-lite"/>
    </source>
</evidence>
<dbReference type="Proteomes" id="UP001359559">
    <property type="component" value="Unassembled WGS sequence"/>
</dbReference>
<proteinExistence type="predicted"/>
<protein>
    <submittedName>
        <fullName evidence="2">Uncharacterized protein</fullName>
    </submittedName>
</protein>
<feature type="region of interest" description="Disordered" evidence="1">
    <location>
        <begin position="82"/>
        <end position="101"/>
    </location>
</feature>
<dbReference type="AlphaFoldDB" id="A0AAN9IIF7"/>
<name>A0AAN9IIF7_CLITE</name>
<evidence type="ECO:0000313" key="3">
    <source>
        <dbReference type="Proteomes" id="UP001359559"/>
    </source>
</evidence>
<comment type="caution">
    <text evidence="2">The sequence shown here is derived from an EMBL/GenBank/DDBJ whole genome shotgun (WGS) entry which is preliminary data.</text>
</comment>
<feature type="region of interest" description="Disordered" evidence="1">
    <location>
        <begin position="190"/>
        <end position="211"/>
    </location>
</feature>